<reference evidence="3" key="1">
    <citation type="submission" date="2021-02" db="EMBL/GenBank/DDBJ databases">
        <authorList>
            <person name="Nowell W R."/>
        </authorList>
    </citation>
    <scope>NUCLEOTIDE SEQUENCE</scope>
</reference>
<dbReference type="AlphaFoldDB" id="A0A816C2T9"/>
<dbReference type="SUPFAM" id="SSF56655">
    <property type="entry name" value="Carbohydrate phosphatase"/>
    <property type="match status" value="1"/>
</dbReference>
<dbReference type="Proteomes" id="UP000663870">
    <property type="component" value="Unassembled WGS sequence"/>
</dbReference>
<feature type="domain" description="Fructose-1-6-bisphosphatase class I N-terminal" evidence="1">
    <location>
        <begin position="6"/>
        <end position="57"/>
    </location>
</feature>
<keyword evidence="4" id="KW-1185">Reference proteome</keyword>
<name>A0A816C2T9_9BILA</name>
<organism evidence="3 4">
    <name type="scientific">Rotaria sordida</name>
    <dbReference type="NCBI Taxonomy" id="392033"/>
    <lineage>
        <taxon>Eukaryota</taxon>
        <taxon>Metazoa</taxon>
        <taxon>Spiralia</taxon>
        <taxon>Gnathifera</taxon>
        <taxon>Rotifera</taxon>
        <taxon>Eurotatoria</taxon>
        <taxon>Bdelloidea</taxon>
        <taxon>Philodinida</taxon>
        <taxon>Philodinidae</taxon>
        <taxon>Rotaria</taxon>
    </lineage>
</organism>
<comment type="caution">
    <text evidence="3">The sequence shown here is derived from an EMBL/GenBank/DDBJ whole genome shotgun (WGS) entry which is preliminary data.</text>
</comment>
<proteinExistence type="predicted"/>
<evidence type="ECO:0000259" key="1">
    <source>
        <dbReference type="Pfam" id="PF00316"/>
    </source>
</evidence>
<evidence type="ECO:0000313" key="3">
    <source>
        <dbReference type="EMBL" id="CAF1617605.1"/>
    </source>
</evidence>
<dbReference type="Pfam" id="PF00316">
    <property type="entry name" value="FBPase"/>
    <property type="match status" value="1"/>
</dbReference>
<feature type="non-terminal residue" evidence="3">
    <location>
        <position position="57"/>
    </location>
</feature>
<evidence type="ECO:0000313" key="2">
    <source>
        <dbReference type="EMBL" id="CAF1384601.1"/>
    </source>
</evidence>
<gene>
    <name evidence="3" type="ORF">JXQ802_LOCUS50177</name>
    <name evidence="2" type="ORF">PYM288_LOCUS34030</name>
</gene>
<dbReference type="EMBL" id="CAJNOH010004944">
    <property type="protein sequence ID" value="CAF1384601.1"/>
    <property type="molecule type" value="Genomic_DNA"/>
</dbReference>
<dbReference type="Gene3D" id="3.30.540.10">
    <property type="entry name" value="Fructose-1,6-Bisphosphatase, subunit A, domain 1"/>
    <property type="match status" value="1"/>
</dbReference>
<dbReference type="InterPro" id="IPR033391">
    <property type="entry name" value="FBPase_N"/>
</dbReference>
<accession>A0A816C2T9</accession>
<protein>
    <recommendedName>
        <fullName evidence="1">Fructose-1-6-bisphosphatase class I N-terminal domain-containing protein</fullName>
    </recommendedName>
</protein>
<dbReference type="EMBL" id="CAJNOL010006409">
    <property type="protein sequence ID" value="CAF1617605.1"/>
    <property type="molecule type" value="Genomic_DNA"/>
</dbReference>
<sequence length="57" mass="5915">MDTECITVTSYVLDQRKKYPGATGDLTILLNALLTAVKACAAAVQKAGIAKLYGLAG</sequence>
<dbReference type="Proteomes" id="UP000663854">
    <property type="component" value="Unassembled WGS sequence"/>
</dbReference>
<evidence type="ECO:0000313" key="4">
    <source>
        <dbReference type="Proteomes" id="UP000663870"/>
    </source>
</evidence>